<gene>
    <name evidence="2" type="ORF">DR950_01195</name>
</gene>
<feature type="transmembrane region" description="Helical" evidence="1">
    <location>
        <begin position="24"/>
        <end position="45"/>
    </location>
</feature>
<keyword evidence="1" id="KW-0812">Transmembrane</keyword>
<keyword evidence="1" id="KW-1133">Transmembrane helix</keyword>
<sequence>MEQQYTPAANAACVEVRTAPGIPVPVPATVLVVVVLLLTTALTTLGTPARTAVATLAGAGLLGIELVRRLAEALTVHRAR</sequence>
<dbReference type="RefSeq" id="WP_049649932.1">
    <property type="nucleotide sequence ID" value="NZ_QVIG01000001.1"/>
</dbReference>
<proteinExistence type="predicted"/>
<name>A0A372ZMA5_9ACTN</name>
<organism evidence="2 3">
    <name type="scientific">Kitasatospora xanthocidica</name>
    <dbReference type="NCBI Taxonomy" id="83382"/>
    <lineage>
        <taxon>Bacteria</taxon>
        <taxon>Bacillati</taxon>
        <taxon>Actinomycetota</taxon>
        <taxon>Actinomycetes</taxon>
        <taxon>Kitasatosporales</taxon>
        <taxon>Streptomycetaceae</taxon>
        <taxon>Kitasatospora</taxon>
    </lineage>
</organism>
<accession>A0A372ZMA5</accession>
<keyword evidence="1" id="KW-0472">Membrane</keyword>
<dbReference type="AlphaFoldDB" id="A0A372ZMA5"/>
<dbReference type="Proteomes" id="UP000263377">
    <property type="component" value="Unassembled WGS sequence"/>
</dbReference>
<evidence type="ECO:0000313" key="3">
    <source>
        <dbReference type="Proteomes" id="UP000263377"/>
    </source>
</evidence>
<comment type="caution">
    <text evidence="2">The sequence shown here is derived from an EMBL/GenBank/DDBJ whole genome shotgun (WGS) entry which is preliminary data.</text>
</comment>
<reference evidence="2 3" key="1">
    <citation type="submission" date="2018-08" db="EMBL/GenBank/DDBJ databases">
        <title>Diversity &amp; Physiological Properties of Lignin-Decomposing Actinobacteria from Soil.</title>
        <authorList>
            <person name="Roh S.G."/>
            <person name="Kim S.B."/>
        </authorList>
    </citation>
    <scope>NUCLEOTIDE SEQUENCE [LARGE SCALE GENOMIC DNA]</scope>
    <source>
        <strain evidence="2 3">MMS17-GH009</strain>
    </source>
</reference>
<keyword evidence="3" id="KW-1185">Reference proteome</keyword>
<dbReference type="EMBL" id="QVIG01000001">
    <property type="protein sequence ID" value="RGD56592.1"/>
    <property type="molecule type" value="Genomic_DNA"/>
</dbReference>
<evidence type="ECO:0000313" key="2">
    <source>
        <dbReference type="EMBL" id="RGD56592.1"/>
    </source>
</evidence>
<evidence type="ECO:0000256" key="1">
    <source>
        <dbReference type="SAM" id="Phobius"/>
    </source>
</evidence>
<protein>
    <submittedName>
        <fullName evidence="2">Uncharacterized protein</fullName>
    </submittedName>
</protein>